<keyword evidence="1" id="KW-0175">Coiled coil</keyword>
<dbReference type="Proteomes" id="UP000228934">
    <property type="component" value="Unassembled WGS sequence"/>
</dbReference>
<proteinExistence type="predicted"/>
<evidence type="ECO:0000313" key="2">
    <source>
        <dbReference type="EMBL" id="PIO38745.1"/>
    </source>
</evidence>
<dbReference type="EMBL" id="KV924019">
    <property type="protein sequence ID" value="PIO38745.1"/>
    <property type="molecule type" value="Genomic_DNA"/>
</dbReference>
<reference evidence="3" key="1">
    <citation type="journal article" date="2017" name="Nat. Commun.">
        <title>The North American bullfrog draft genome provides insight into hormonal regulation of long noncoding RNA.</title>
        <authorList>
            <person name="Hammond S.A."/>
            <person name="Warren R.L."/>
            <person name="Vandervalk B.P."/>
            <person name="Kucuk E."/>
            <person name="Khan H."/>
            <person name="Gibb E.A."/>
            <person name="Pandoh P."/>
            <person name="Kirk H."/>
            <person name="Zhao Y."/>
            <person name="Jones M."/>
            <person name="Mungall A.J."/>
            <person name="Coope R."/>
            <person name="Pleasance S."/>
            <person name="Moore R.A."/>
            <person name="Holt R.A."/>
            <person name="Round J.M."/>
            <person name="Ohora S."/>
            <person name="Walle B.V."/>
            <person name="Veldhoen N."/>
            <person name="Helbing C.C."/>
            <person name="Birol I."/>
        </authorList>
    </citation>
    <scope>NUCLEOTIDE SEQUENCE [LARGE SCALE GENOMIC DNA]</scope>
</reference>
<dbReference type="OrthoDB" id="9335786at2759"/>
<name>A0A2G9SF81_AQUCT</name>
<protein>
    <submittedName>
        <fullName evidence="2">Uncharacterized protein</fullName>
    </submittedName>
</protein>
<sequence>QGTSLTGKVNQLEVILKKLQTDLLKEKEHKAMLQAEVHHLRQHNIRLQEESQTASAQLQKFTEWFFSSVEKKN</sequence>
<feature type="non-terminal residue" evidence="2">
    <location>
        <position position="1"/>
    </location>
</feature>
<dbReference type="AlphaFoldDB" id="A0A2G9SF81"/>
<organism evidence="2 3">
    <name type="scientific">Aquarana catesbeiana</name>
    <name type="common">American bullfrog</name>
    <name type="synonym">Rana catesbeiana</name>
    <dbReference type="NCBI Taxonomy" id="8400"/>
    <lineage>
        <taxon>Eukaryota</taxon>
        <taxon>Metazoa</taxon>
        <taxon>Chordata</taxon>
        <taxon>Craniata</taxon>
        <taxon>Vertebrata</taxon>
        <taxon>Euteleostomi</taxon>
        <taxon>Amphibia</taxon>
        <taxon>Batrachia</taxon>
        <taxon>Anura</taxon>
        <taxon>Neobatrachia</taxon>
        <taxon>Ranoidea</taxon>
        <taxon>Ranidae</taxon>
        <taxon>Aquarana</taxon>
    </lineage>
</organism>
<gene>
    <name evidence="2" type="ORF">AB205_0211030</name>
</gene>
<evidence type="ECO:0000256" key="1">
    <source>
        <dbReference type="SAM" id="Coils"/>
    </source>
</evidence>
<feature type="coiled-coil region" evidence="1">
    <location>
        <begin position="9"/>
        <end position="50"/>
    </location>
</feature>
<evidence type="ECO:0000313" key="3">
    <source>
        <dbReference type="Proteomes" id="UP000228934"/>
    </source>
</evidence>
<accession>A0A2G9SF81</accession>
<keyword evidence="3" id="KW-1185">Reference proteome</keyword>